<dbReference type="EMBL" id="JAHQIW010004693">
    <property type="protein sequence ID" value="KAJ1363405.1"/>
    <property type="molecule type" value="Genomic_DNA"/>
</dbReference>
<sequence>MRRAEATSTSTKWRGHDSNGAYEWSIRTRKGYCKMGAYYGSNSRKIIDNLHSRKKET</sequence>
<protein>
    <submittedName>
        <fullName evidence="1">Uncharacterized protein</fullName>
    </submittedName>
</protein>
<evidence type="ECO:0000313" key="2">
    <source>
        <dbReference type="Proteomes" id="UP001196413"/>
    </source>
</evidence>
<organism evidence="1 2">
    <name type="scientific">Parelaphostrongylus tenuis</name>
    <name type="common">Meningeal worm</name>
    <dbReference type="NCBI Taxonomy" id="148309"/>
    <lineage>
        <taxon>Eukaryota</taxon>
        <taxon>Metazoa</taxon>
        <taxon>Ecdysozoa</taxon>
        <taxon>Nematoda</taxon>
        <taxon>Chromadorea</taxon>
        <taxon>Rhabditida</taxon>
        <taxon>Rhabditina</taxon>
        <taxon>Rhabditomorpha</taxon>
        <taxon>Strongyloidea</taxon>
        <taxon>Metastrongylidae</taxon>
        <taxon>Parelaphostrongylus</taxon>
    </lineage>
</organism>
<proteinExistence type="predicted"/>
<accession>A0AAD5MRD9</accession>
<dbReference type="Proteomes" id="UP001196413">
    <property type="component" value="Unassembled WGS sequence"/>
</dbReference>
<keyword evidence="2" id="KW-1185">Reference proteome</keyword>
<name>A0AAD5MRD9_PARTN</name>
<gene>
    <name evidence="1" type="ORF">KIN20_023265</name>
</gene>
<evidence type="ECO:0000313" key="1">
    <source>
        <dbReference type="EMBL" id="KAJ1363405.1"/>
    </source>
</evidence>
<reference evidence="1" key="1">
    <citation type="submission" date="2021-06" db="EMBL/GenBank/DDBJ databases">
        <title>Parelaphostrongylus tenuis whole genome reference sequence.</title>
        <authorList>
            <person name="Garwood T.J."/>
            <person name="Larsen P.A."/>
            <person name="Fountain-Jones N.M."/>
            <person name="Garbe J.R."/>
            <person name="Macchietto M.G."/>
            <person name="Kania S.A."/>
            <person name="Gerhold R.W."/>
            <person name="Richards J.E."/>
            <person name="Wolf T.M."/>
        </authorList>
    </citation>
    <scope>NUCLEOTIDE SEQUENCE</scope>
    <source>
        <strain evidence="1">MNPRO001-30</strain>
        <tissue evidence="1">Meninges</tissue>
    </source>
</reference>
<comment type="caution">
    <text evidence="1">The sequence shown here is derived from an EMBL/GenBank/DDBJ whole genome shotgun (WGS) entry which is preliminary data.</text>
</comment>
<dbReference type="AlphaFoldDB" id="A0AAD5MRD9"/>